<dbReference type="SUPFAM" id="SSF74650">
    <property type="entry name" value="Galactose mutarotase-like"/>
    <property type="match status" value="1"/>
</dbReference>
<keyword evidence="2" id="KW-1185">Reference proteome</keyword>
<reference evidence="1" key="1">
    <citation type="journal article" date="2024" name="Int. J. Syst. Evol. Microbiol.">
        <title>Brooklawnia propionicigenes sp. nov., a facultatively anaerobic, propionate-producing bacterium isolated from a methanogenic reactor treating waste from cattle farms.</title>
        <authorList>
            <person name="Akita Y."/>
            <person name="Ueki A."/>
            <person name="Tonouchi A."/>
            <person name="Sugawara Y."/>
            <person name="Honma S."/>
            <person name="Kaku N."/>
            <person name="Ueki K."/>
        </authorList>
    </citation>
    <scope>NUCLEOTIDE SEQUENCE</scope>
    <source>
        <strain evidence="1">SH051</strain>
    </source>
</reference>
<gene>
    <name evidence="1" type="ORF">brsh051_19530</name>
</gene>
<dbReference type="PANTHER" id="PTHR10091">
    <property type="entry name" value="ALDOSE-1-EPIMERASE"/>
    <property type="match status" value="1"/>
</dbReference>
<organism evidence="1 2">
    <name type="scientific">Brooklawnia propionicigenes</name>
    <dbReference type="NCBI Taxonomy" id="3041175"/>
    <lineage>
        <taxon>Bacteria</taxon>
        <taxon>Bacillati</taxon>
        <taxon>Actinomycetota</taxon>
        <taxon>Actinomycetes</taxon>
        <taxon>Propionibacteriales</taxon>
        <taxon>Propionibacteriaceae</taxon>
        <taxon>Brooklawnia</taxon>
    </lineage>
</organism>
<evidence type="ECO:0000313" key="1">
    <source>
        <dbReference type="EMBL" id="BEH02672.1"/>
    </source>
</evidence>
<dbReference type="RefSeq" id="WP_286264501.1">
    <property type="nucleotide sequence ID" value="NZ_AP028056.1"/>
</dbReference>
<dbReference type="GO" id="GO:0006006">
    <property type="term" value="P:glucose metabolic process"/>
    <property type="evidence" value="ECO:0007669"/>
    <property type="project" value="TreeGrafter"/>
</dbReference>
<accession>A0AAN0K795</accession>
<dbReference type="InterPro" id="IPR014718">
    <property type="entry name" value="GH-type_carb-bd"/>
</dbReference>
<dbReference type="GO" id="GO:0004034">
    <property type="term" value="F:aldose 1-epimerase activity"/>
    <property type="evidence" value="ECO:0007669"/>
    <property type="project" value="TreeGrafter"/>
</dbReference>
<dbReference type="AlphaFoldDB" id="A0AAN0K795"/>
<dbReference type="Gene3D" id="2.70.98.10">
    <property type="match status" value="1"/>
</dbReference>
<sequence length="297" mass="31385">MSRSISGSAITITAGHYAATVLTVGAALGSFTCNRRDLVLPSPVDTLSHAFLGKALVPWPNRVAGGSYSWNGRMHYLPVNDLPNDAALHGLLCWQEWQVAHASADAVTLTSFIAPRPGYEWPLECTASYHLDPDEGLGVTIESVNIGVETAPYGVASHPYICLGGQPADAYELTMPAELVYTMDGNQVPIAAVSVKEAAADFRAARYIGGAALDHAFTGFPDGVWTIKVSEPSSGLSVELSSDVGYAQLYSADAIGRRALAVEPMSCAPNAFNSGDGLVHLAHGQRHRFGYALRALG</sequence>
<name>A0AAN0K795_9ACTN</name>
<dbReference type="InterPro" id="IPR008183">
    <property type="entry name" value="Aldose_1/G6P_1-epimerase"/>
</dbReference>
<dbReference type="PANTHER" id="PTHR10091:SF0">
    <property type="entry name" value="GALACTOSE MUTAROTASE"/>
    <property type="match status" value="1"/>
</dbReference>
<dbReference type="InterPro" id="IPR011013">
    <property type="entry name" value="Gal_mutarotase_sf_dom"/>
</dbReference>
<dbReference type="EMBL" id="AP028056">
    <property type="protein sequence ID" value="BEH02672.1"/>
    <property type="molecule type" value="Genomic_DNA"/>
</dbReference>
<dbReference type="Proteomes" id="UP001431656">
    <property type="component" value="Chromosome"/>
</dbReference>
<evidence type="ECO:0000313" key="2">
    <source>
        <dbReference type="Proteomes" id="UP001431656"/>
    </source>
</evidence>
<dbReference type="NCBIfam" id="NF011719">
    <property type="entry name" value="PRK15172.1"/>
    <property type="match status" value="1"/>
</dbReference>
<dbReference type="GO" id="GO:0033499">
    <property type="term" value="P:galactose catabolic process via UDP-galactose, Leloir pathway"/>
    <property type="evidence" value="ECO:0007669"/>
    <property type="project" value="TreeGrafter"/>
</dbReference>
<protein>
    <submittedName>
        <fullName evidence="1">Aldose-1-epimerase</fullName>
    </submittedName>
</protein>
<dbReference type="KEGG" id="broo:brsh051_19530"/>
<dbReference type="GO" id="GO:0030246">
    <property type="term" value="F:carbohydrate binding"/>
    <property type="evidence" value="ECO:0007669"/>
    <property type="project" value="InterPro"/>
</dbReference>
<proteinExistence type="predicted"/>
<dbReference type="Pfam" id="PF01263">
    <property type="entry name" value="Aldose_epim"/>
    <property type="match status" value="1"/>
</dbReference>